<dbReference type="InterPro" id="IPR006366">
    <property type="entry name" value="CobA/CysG_C"/>
</dbReference>
<dbReference type="SUPFAM" id="SSF69618">
    <property type="entry name" value="HemD-like"/>
    <property type="match status" value="1"/>
</dbReference>
<evidence type="ECO:0000256" key="1">
    <source>
        <dbReference type="ARBA" id="ARBA00012162"/>
    </source>
</evidence>
<dbReference type="GeneID" id="78274833"/>
<dbReference type="GO" id="GO:0004852">
    <property type="term" value="F:uroporphyrinogen-III synthase activity"/>
    <property type="evidence" value="ECO:0007669"/>
    <property type="project" value="InterPro"/>
</dbReference>
<dbReference type="GO" id="GO:0019354">
    <property type="term" value="P:siroheme biosynthetic process"/>
    <property type="evidence" value="ECO:0007669"/>
    <property type="project" value="InterPro"/>
</dbReference>
<organism evidence="8 9">
    <name type="scientific">Dubosiella newyorkensis</name>
    <dbReference type="NCBI Taxonomy" id="1862672"/>
    <lineage>
        <taxon>Bacteria</taxon>
        <taxon>Bacillati</taxon>
        <taxon>Bacillota</taxon>
        <taxon>Erysipelotrichia</taxon>
        <taxon>Erysipelotrichales</taxon>
        <taxon>Erysipelotrichaceae</taxon>
        <taxon>Dubosiella</taxon>
    </lineage>
</organism>
<dbReference type="InterPro" id="IPR035996">
    <property type="entry name" value="4pyrrol_Methylase_sf"/>
</dbReference>
<sequence>MAKVYLVGVGCGDPGLVSLRAQALIEQADCVLYDHLLDERLLDACSCSCRKIYVGKKGHGLSTSQQTIHEWLEQLAQEYSCIVRLKGGDPYVFGRGGEEGEFLYEKGIPFEVVPGISSCIAGLSYAGIPITYRGLSRGFRVYTAYTQEKKRNDLPFDELANTNDTVVFLMGRSSLPEIVHEYLKRGSDRPIALISNATCFDQRVVSGRMSTILTQDLESITAPLLIVVGEVVQKRQALDWFSRQELSGLSIFYPRLSSRLELASTLQELGAQVDAPIAFEQCPHFENMQDIDLVDYDWIVLTSPSAIRFFMEWMACEKVDVRTLPKLALVGEKSAQVLQEYGLYADCIGEGNVDSLKKRLPASKILIPHSASNLEGVKGFRGQEKIVVLYSNKKKPIQPRASLYDVAICTSKAAVDVLETHKINARYYIAIGPQSEKALLARGYSNVSCAKEASYESIVEAVKGVKRKKCIEEED</sequence>
<evidence type="ECO:0000256" key="5">
    <source>
        <dbReference type="ARBA" id="ARBA00023244"/>
    </source>
</evidence>
<name>A0A1U7NPI1_9FIRM</name>
<dbReference type="InterPro" id="IPR014777">
    <property type="entry name" value="4pyrrole_Mease_sub1"/>
</dbReference>
<gene>
    <name evidence="8" type="ORF">BO225_02585</name>
</gene>
<dbReference type="Pfam" id="PF00590">
    <property type="entry name" value="TP_methylase"/>
    <property type="match status" value="1"/>
</dbReference>
<dbReference type="InterPro" id="IPR014776">
    <property type="entry name" value="4pyrrole_Mease_sub2"/>
</dbReference>
<proteinExistence type="predicted"/>
<dbReference type="InterPro" id="IPR000878">
    <property type="entry name" value="4pyrrol_Mease"/>
</dbReference>
<reference evidence="8 9" key="1">
    <citation type="submission" date="2016-11" db="EMBL/GenBank/DDBJ databases">
        <title>Description of two novel members of the family Erysipelotrichaceae: Ileibacterium lipovorans gen. nov., sp. nov. and Dubosiella newyorkensis, gen. nov., sp. nov.</title>
        <authorList>
            <person name="Cox L.M."/>
            <person name="Sohn J."/>
            <person name="Tyrrell K.L."/>
            <person name="Citron D.M."/>
            <person name="Lawson P.A."/>
            <person name="Patel N.B."/>
            <person name="Iizumi T."/>
            <person name="Perez-Perez G.I."/>
            <person name="Goldstein E.J."/>
            <person name="Blaser M.J."/>
        </authorList>
    </citation>
    <scope>NUCLEOTIDE SEQUENCE [LARGE SCALE GENOMIC DNA]</scope>
    <source>
        <strain evidence="8 9">NYU-BL-A4</strain>
    </source>
</reference>
<dbReference type="InterPro" id="IPR003754">
    <property type="entry name" value="4pyrrol_synth_uPrphyn_synth"/>
</dbReference>
<dbReference type="Gene3D" id="3.40.1010.10">
    <property type="entry name" value="Cobalt-precorrin-4 Transmethylase, Domain 1"/>
    <property type="match status" value="1"/>
</dbReference>
<dbReference type="Proteomes" id="UP000186705">
    <property type="component" value="Unassembled WGS sequence"/>
</dbReference>
<dbReference type="EC" id="2.1.1.107" evidence="1"/>
<evidence type="ECO:0000259" key="6">
    <source>
        <dbReference type="Pfam" id="PF00590"/>
    </source>
</evidence>
<dbReference type="Gene3D" id="3.30.950.10">
    <property type="entry name" value="Methyltransferase, Cobalt-precorrin-4 Transmethylase, Domain 2"/>
    <property type="match status" value="1"/>
</dbReference>
<evidence type="ECO:0000256" key="4">
    <source>
        <dbReference type="ARBA" id="ARBA00022691"/>
    </source>
</evidence>
<comment type="caution">
    <text evidence="8">The sequence shown here is derived from an EMBL/GenBank/DDBJ whole genome shotgun (WGS) entry which is preliminary data.</text>
</comment>
<feature type="domain" description="Tetrapyrrole biosynthesis uroporphyrinogen III synthase" evidence="7">
    <location>
        <begin position="262"/>
        <end position="371"/>
    </location>
</feature>
<dbReference type="STRING" id="1862672.BO225_02585"/>
<dbReference type="CDD" id="cd06578">
    <property type="entry name" value="HemD"/>
    <property type="match status" value="1"/>
</dbReference>
<dbReference type="AlphaFoldDB" id="A0A1U7NPI1"/>
<dbReference type="EMBL" id="MPKA01000045">
    <property type="protein sequence ID" value="OLU47546.1"/>
    <property type="molecule type" value="Genomic_DNA"/>
</dbReference>
<dbReference type="Gene3D" id="3.40.50.10090">
    <property type="match status" value="2"/>
</dbReference>
<dbReference type="GO" id="GO:0032259">
    <property type="term" value="P:methylation"/>
    <property type="evidence" value="ECO:0007669"/>
    <property type="project" value="UniProtKB-KW"/>
</dbReference>
<feature type="domain" description="Tetrapyrrole methylase" evidence="6">
    <location>
        <begin position="3"/>
        <end position="211"/>
    </location>
</feature>
<keyword evidence="2 8" id="KW-0489">Methyltransferase</keyword>
<keyword evidence="3 8" id="KW-0808">Transferase</keyword>
<evidence type="ECO:0000259" key="7">
    <source>
        <dbReference type="Pfam" id="PF02602"/>
    </source>
</evidence>
<keyword evidence="9" id="KW-1185">Reference proteome</keyword>
<dbReference type="PANTHER" id="PTHR45790:SF3">
    <property type="entry name" value="S-ADENOSYL-L-METHIONINE-DEPENDENT UROPORPHYRINOGEN III METHYLTRANSFERASE, CHLOROPLASTIC"/>
    <property type="match status" value="1"/>
</dbReference>
<evidence type="ECO:0000313" key="8">
    <source>
        <dbReference type="EMBL" id="OLU47546.1"/>
    </source>
</evidence>
<keyword evidence="4" id="KW-0949">S-adenosyl-L-methionine</keyword>
<dbReference type="RefSeq" id="WP_076340731.1">
    <property type="nucleotide sequence ID" value="NZ_CAPDDE010000033.1"/>
</dbReference>
<dbReference type="SUPFAM" id="SSF53790">
    <property type="entry name" value="Tetrapyrrole methylase"/>
    <property type="match status" value="1"/>
</dbReference>
<evidence type="ECO:0000313" key="9">
    <source>
        <dbReference type="Proteomes" id="UP000186705"/>
    </source>
</evidence>
<dbReference type="Pfam" id="PF02602">
    <property type="entry name" value="HEM4"/>
    <property type="match status" value="1"/>
</dbReference>
<dbReference type="OrthoDB" id="9815856at2"/>
<protein>
    <recommendedName>
        <fullName evidence="1">uroporphyrinogen-III C-methyltransferase</fullName>
        <ecNumber evidence="1">2.1.1.107</ecNumber>
    </recommendedName>
</protein>
<keyword evidence="5" id="KW-0627">Porphyrin biosynthesis</keyword>
<dbReference type="InterPro" id="IPR036108">
    <property type="entry name" value="4pyrrol_syn_uPrphyn_synt_sf"/>
</dbReference>
<dbReference type="NCBIfam" id="NF004790">
    <property type="entry name" value="PRK06136.1"/>
    <property type="match status" value="1"/>
</dbReference>
<dbReference type="FunFam" id="3.40.1010.10:FF:000001">
    <property type="entry name" value="Siroheme synthase"/>
    <property type="match status" value="1"/>
</dbReference>
<dbReference type="CDD" id="cd11642">
    <property type="entry name" value="SUMT"/>
    <property type="match status" value="1"/>
</dbReference>
<evidence type="ECO:0000256" key="3">
    <source>
        <dbReference type="ARBA" id="ARBA00022679"/>
    </source>
</evidence>
<dbReference type="GO" id="GO:0004851">
    <property type="term" value="F:uroporphyrin-III C-methyltransferase activity"/>
    <property type="evidence" value="ECO:0007669"/>
    <property type="project" value="UniProtKB-EC"/>
</dbReference>
<dbReference type="PANTHER" id="PTHR45790">
    <property type="entry name" value="SIROHEME SYNTHASE-RELATED"/>
    <property type="match status" value="1"/>
</dbReference>
<accession>A0A1U7NPI1</accession>
<evidence type="ECO:0000256" key="2">
    <source>
        <dbReference type="ARBA" id="ARBA00022603"/>
    </source>
</evidence>
<dbReference type="InterPro" id="IPR050161">
    <property type="entry name" value="Siro_Cobalamin_biosynth"/>
</dbReference>
<dbReference type="NCBIfam" id="TIGR01469">
    <property type="entry name" value="cobA_cysG_Cterm"/>
    <property type="match status" value="1"/>
</dbReference>